<dbReference type="InterPro" id="IPR008335">
    <property type="entry name" value="Mopterin_OxRdtase_euk"/>
</dbReference>
<dbReference type="RefSeq" id="WP_209287777.1">
    <property type="nucleotide sequence ID" value="NZ_JACVEW010000015.1"/>
</dbReference>
<dbReference type="SUPFAM" id="SSF81296">
    <property type="entry name" value="E set domains"/>
    <property type="match status" value="1"/>
</dbReference>
<dbReference type="SUPFAM" id="SSF56524">
    <property type="entry name" value="Oxidoreductase molybdopterin-binding domain"/>
    <property type="match status" value="1"/>
</dbReference>
<keyword evidence="3" id="KW-0479">Metal-binding</keyword>
<dbReference type="Proteomes" id="UP000810171">
    <property type="component" value="Unassembled WGS sequence"/>
</dbReference>
<dbReference type="PRINTS" id="PR00407">
    <property type="entry name" value="EUMOPTERIN"/>
</dbReference>
<organism evidence="8 9">
    <name type="scientific">Marinobacterium alkalitolerans</name>
    <dbReference type="NCBI Taxonomy" id="1542925"/>
    <lineage>
        <taxon>Bacteria</taxon>
        <taxon>Pseudomonadati</taxon>
        <taxon>Pseudomonadota</taxon>
        <taxon>Gammaproteobacteria</taxon>
        <taxon>Oceanospirillales</taxon>
        <taxon>Oceanospirillaceae</taxon>
        <taxon>Marinobacterium</taxon>
    </lineage>
</organism>
<dbReference type="PROSITE" id="PS51318">
    <property type="entry name" value="TAT"/>
    <property type="match status" value="1"/>
</dbReference>
<feature type="region of interest" description="Disordered" evidence="5">
    <location>
        <begin position="1"/>
        <end position="25"/>
    </location>
</feature>
<comment type="cofactor">
    <cofactor evidence="1">
        <name>Mo-molybdopterin</name>
        <dbReference type="ChEBI" id="CHEBI:71302"/>
    </cofactor>
</comment>
<dbReference type="PANTHER" id="PTHR19372">
    <property type="entry name" value="SULFITE REDUCTASE"/>
    <property type="match status" value="1"/>
</dbReference>
<keyword evidence="2" id="KW-0500">Molybdenum</keyword>
<keyword evidence="4" id="KW-0560">Oxidoreductase</keyword>
<comment type="caution">
    <text evidence="8">The sequence shown here is derived from an EMBL/GenBank/DDBJ whole genome shotgun (WGS) entry which is preliminary data.</text>
</comment>
<dbReference type="InterPro" id="IPR036374">
    <property type="entry name" value="OxRdtase_Mopterin-bd_sf"/>
</dbReference>
<dbReference type="CDD" id="cd02110">
    <property type="entry name" value="SO_family_Moco_dimer"/>
    <property type="match status" value="1"/>
</dbReference>
<name>A0ABS3ZC09_9GAMM</name>
<proteinExistence type="predicted"/>
<protein>
    <submittedName>
        <fullName evidence="8">Sulfite oxidase</fullName>
    </submittedName>
</protein>
<gene>
    <name evidence="8" type="ORF">H9C73_10440</name>
</gene>
<dbReference type="Gene3D" id="2.60.40.650">
    <property type="match status" value="1"/>
</dbReference>
<accession>A0ABS3ZC09</accession>
<reference evidence="8 9" key="1">
    <citation type="submission" date="2020-09" db="EMBL/GenBank/DDBJ databases">
        <authorList>
            <person name="Tanuku N.R.S."/>
        </authorList>
    </citation>
    <scope>NUCLEOTIDE SEQUENCE [LARGE SCALE GENOMIC DNA]</scope>
    <source>
        <strain evidence="8 9">AK62</strain>
    </source>
</reference>
<dbReference type="Gene3D" id="3.90.420.10">
    <property type="entry name" value="Oxidoreductase, molybdopterin-binding domain"/>
    <property type="match status" value="1"/>
</dbReference>
<dbReference type="InterPro" id="IPR005066">
    <property type="entry name" value="MoCF_OxRdtse_dimer"/>
</dbReference>
<feature type="domain" description="Moybdenum cofactor oxidoreductase dimerisation" evidence="7">
    <location>
        <begin position="329"/>
        <end position="447"/>
    </location>
</feature>
<evidence type="ECO:0000256" key="4">
    <source>
        <dbReference type="ARBA" id="ARBA00023002"/>
    </source>
</evidence>
<evidence type="ECO:0000256" key="3">
    <source>
        <dbReference type="ARBA" id="ARBA00022723"/>
    </source>
</evidence>
<evidence type="ECO:0000313" key="9">
    <source>
        <dbReference type="Proteomes" id="UP000810171"/>
    </source>
</evidence>
<evidence type="ECO:0000259" key="6">
    <source>
        <dbReference type="Pfam" id="PF00174"/>
    </source>
</evidence>
<evidence type="ECO:0000256" key="2">
    <source>
        <dbReference type="ARBA" id="ARBA00022505"/>
    </source>
</evidence>
<dbReference type="InterPro" id="IPR006311">
    <property type="entry name" value="TAT_signal"/>
</dbReference>
<dbReference type="Pfam" id="PF03404">
    <property type="entry name" value="Mo-co_dimer"/>
    <property type="match status" value="1"/>
</dbReference>
<feature type="domain" description="Oxidoreductase molybdopterin-binding" evidence="6">
    <location>
        <begin position="134"/>
        <end position="301"/>
    </location>
</feature>
<keyword evidence="9" id="KW-1185">Reference proteome</keyword>
<dbReference type="EMBL" id="JACVEW010000015">
    <property type="protein sequence ID" value="MBP0049156.1"/>
    <property type="molecule type" value="Genomic_DNA"/>
</dbReference>
<evidence type="ECO:0000259" key="7">
    <source>
        <dbReference type="Pfam" id="PF03404"/>
    </source>
</evidence>
<dbReference type="Pfam" id="PF00174">
    <property type="entry name" value="Oxidored_molyb"/>
    <property type="match status" value="1"/>
</dbReference>
<evidence type="ECO:0000313" key="8">
    <source>
        <dbReference type="EMBL" id="MBP0049156.1"/>
    </source>
</evidence>
<evidence type="ECO:0000256" key="5">
    <source>
        <dbReference type="SAM" id="MobiDB-lite"/>
    </source>
</evidence>
<sequence length="448" mass="48991">MSKKTPESPEQKSTKGIHELYAEDPAQADRRLWGREVDPESRRGFLKRSSLLAMASALGAGAIPFASKMPGGLIPAALADTHEPFMLKGKDGLTVLNDRPINAETPAHLLDDMVTPGSRMFVRNNGLPPEMEGIDPESWTLEIAGESCEKPMTFTVAELKKKFKHHTYQLQIECGGNGRSEFVPSASGNQWTTGAVACPEFTGVRVRDVLEACGVKSDAVYIGYYGADQHLSRDPSKEAISRGVPMSKAMEDESLIAWAMNGEAIPWLNGYPLRLVCGGWPGSVSGKWLKRIVIRNKVHDGAKMSPPSYSVPKNPVAPGTDVPKPDMEIIGSMPVKSIVTSPKSGLTHTMGKKLAVRGHAWAGDLSVKEVYVSIDFGATWQKADLKKPANRLAWQYWSAEIEFPEIGYYEIWARAVDSEGHSQPMVVPGWNPRGYLNNACHRIAVQVA</sequence>
<evidence type="ECO:0000256" key="1">
    <source>
        <dbReference type="ARBA" id="ARBA00001924"/>
    </source>
</evidence>
<dbReference type="InterPro" id="IPR000572">
    <property type="entry name" value="OxRdtase_Mopterin-bd_dom"/>
</dbReference>
<dbReference type="PANTHER" id="PTHR19372:SF7">
    <property type="entry name" value="SULFITE OXIDASE, MITOCHONDRIAL"/>
    <property type="match status" value="1"/>
</dbReference>
<dbReference type="InterPro" id="IPR014756">
    <property type="entry name" value="Ig_E-set"/>
</dbReference>